<dbReference type="InterPro" id="IPR046346">
    <property type="entry name" value="Aminoacid_DH-like_N_sf"/>
</dbReference>
<gene>
    <name evidence="5" type="ORF">IAD06_06180</name>
</gene>
<accession>A0A9D1GEV9</accession>
<proteinExistence type="predicted"/>
<dbReference type="EMBL" id="DVKT01000047">
    <property type="protein sequence ID" value="HIT39608.1"/>
    <property type="molecule type" value="Genomic_DNA"/>
</dbReference>
<feature type="domain" description="Shikimate dehydrogenase substrate binding N-terminal" evidence="4">
    <location>
        <begin position="10"/>
        <end position="91"/>
    </location>
</feature>
<dbReference type="InterPro" id="IPR022893">
    <property type="entry name" value="Shikimate_DH_fam"/>
</dbReference>
<keyword evidence="3" id="KW-0028">Amino-acid biosynthesis</keyword>
<dbReference type="GO" id="GO:0009073">
    <property type="term" value="P:aromatic amino acid family biosynthetic process"/>
    <property type="evidence" value="ECO:0007669"/>
    <property type="project" value="UniProtKB-KW"/>
</dbReference>
<evidence type="ECO:0000256" key="3">
    <source>
        <dbReference type="ARBA" id="ARBA00023141"/>
    </source>
</evidence>
<sequence length="250" mass="28484">METINQVYGLVGYRLSHSFSRNFFNEKFTNEKIAAEYRNFEIDRIEDIRLVVEETPELCGLNVTIPYKESIIPYLDEMDGTAQMIGAVNVVKFIREKGKLILKGYNSDIIGFTDSIRPYIKDHHQKALILGTGGASKAVWYGLLSLGITPQLVSRTAQEGIFCYDDLTSEILDEYKIIVNTTPLGMYPQTETCPDIPYSYITPLHLAYDLVYNPETTLFLEKCAHRGATIKNGLEMLLLQAYASWEIWNK</sequence>
<dbReference type="PANTHER" id="PTHR21089">
    <property type="entry name" value="SHIKIMATE DEHYDROGENASE"/>
    <property type="match status" value="1"/>
</dbReference>
<evidence type="ECO:0000256" key="2">
    <source>
        <dbReference type="ARBA" id="ARBA00023002"/>
    </source>
</evidence>
<dbReference type="AlphaFoldDB" id="A0A9D1GEV9"/>
<protein>
    <submittedName>
        <fullName evidence="5">Shikimate dehydrogenase</fullName>
    </submittedName>
</protein>
<keyword evidence="3" id="KW-0057">Aromatic amino acid biosynthesis</keyword>
<dbReference type="Gene3D" id="3.40.50.720">
    <property type="entry name" value="NAD(P)-binding Rossmann-like Domain"/>
    <property type="match status" value="1"/>
</dbReference>
<evidence type="ECO:0000259" key="4">
    <source>
        <dbReference type="Pfam" id="PF08501"/>
    </source>
</evidence>
<reference evidence="5" key="2">
    <citation type="journal article" date="2021" name="PeerJ">
        <title>Extensive microbial diversity within the chicken gut microbiome revealed by metagenomics and culture.</title>
        <authorList>
            <person name="Gilroy R."/>
            <person name="Ravi A."/>
            <person name="Getino M."/>
            <person name="Pursley I."/>
            <person name="Horton D.L."/>
            <person name="Alikhan N.F."/>
            <person name="Baker D."/>
            <person name="Gharbi K."/>
            <person name="Hall N."/>
            <person name="Watson M."/>
            <person name="Adriaenssens E.M."/>
            <person name="Foster-Nyarko E."/>
            <person name="Jarju S."/>
            <person name="Secka A."/>
            <person name="Antonio M."/>
            <person name="Oren A."/>
            <person name="Chaudhuri R.R."/>
            <person name="La Ragione R."/>
            <person name="Hildebrand F."/>
            <person name="Pallen M.J."/>
        </authorList>
    </citation>
    <scope>NUCLEOTIDE SEQUENCE</scope>
    <source>
        <strain evidence="5">21143</strain>
    </source>
</reference>
<evidence type="ECO:0000313" key="5">
    <source>
        <dbReference type="EMBL" id="HIT39608.1"/>
    </source>
</evidence>
<comment type="pathway">
    <text evidence="1">Metabolic intermediate biosynthesis; chorismate biosynthesis; chorismate from D-erythrose 4-phosphate and phosphoenolpyruvate: step 4/7.</text>
</comment>
<dbReference type="GO" id="GO:0004764">
    <property type="term" value="F:shikimate 3-dehydrogenase (NADP+) activity"/>
    <property type="evidence" value="ECO:0007669"/>
    <property type="project" value="InterPro"/>
</dbReference>
<dbReference type="InterPro" id="IPR036291">
    <property type="entry name" value="NAD(P)-bd_dom_sf"/>
</dbReference>
<reference evidence="5" key="1">
    <citation type="submission" date="2020-10" db="EMBL/GenBank/DDBJ databases">
        <authorList>
            <person name="Gilroy R."/>
        </authorList>
    </citation>
    <scope>NUCLEOTIDE SEQUENCE</scope>
    <source>
        <strain evidence="5">21143</strain>
    </source>
</reference>
<dbReference type="PANTHER" id="PTHR21089:SF1">
    <property type="entry name" value="BIFUNCTIONAL 3-DEHYDROQUINATE DEHYDRATASE_SHIKIMATE DEHYDROGENASE, CHLOROPLASTIC"/>
    <property type="match status" value="1"/>
</dbReference>
<dbReference type="SUPFAM" id="SSF51735">
    <property type="entry name" value="NAD(P)-binding Rossmann-fold domains"/>
    <property type="match status" value="1"/>
</dbReference>
<dbReference type="GO" id="GO:0050661">
    <property type="term" value="F:NADP binding"/>
    <property type="evidence" value="ECO:0007669"/>
    <property type="project" value="TreeGrafter"/>
</dbReference>
<dbReference type="GO" id="GO:0009423">
    <property type="term" value="P:chorismate biosynthetic process"/>
    <property type="evidence" value="ECO:0007669"/>
    <property type="project" value="TreeGrafter"/>
</dbReference>
<dbReference type="Proteomes" id="UP000886722">
    <property type="component" value="Unassembled WGS sequence"/>
</dbReference>
<name>A0A9D1GEV9_9BACT</name>
<dbReference type="CDD" id="cd01065">
    <property type="entry name" value="NAD_bind_Shikimate_DH"/>
    <property type="match status" value="1"/>
</dbReference>
<keyword evidence="2" id="KW-0560">Oxidoreductase</keyword>
<dbReference type="InterPro" id="IPR013708">
    <property type="entry name" value="Shikimate_DH-bd_N"/>
</dbReference>
<dbReference type="Gene3D" id="3.40.50.10860">
    <property type="entry name" value="Leucine Dehydrogenase, chain A, domain 1"/>
    <property type="match status" value="1"/>
</dbReference>
<evidence type="ECO:0000313" key="6">
    <source>
        <dbReference type="Proteomes" id="UP000886722"/>
    </source>
</evidence>
<dbReference type="Pfam" id="PF08501">
    <property type="entry name" value="Shikimate_dh_N"/>
    <property type="match status" value="1"/>
</dbReference>
<dbReference type="GO" id="GO:0005829">
    <property type="term" value="C:cytosol"/>
    <property type="evidence" value="ECO:0007669"/>
    <property type="project" value="TreeGrafter"/>
</dbReference>
<comment type="caution">
    <text evidence="5">The sequence shown here is derived from an EMBL/GenBank/DDBJ whole genome shotgun (WGS) entry which is preliminary data.</text>
</comment>
<organism evidence="5 6">
    <name type="scientific">Candidatus Caccoplasma intestinavium</name>
    <dbReference type="NCBI Taxonomy" id="2840716"/>
    <lineage>
        <taxon>Bacteria</taxon>
        <taxon>Pseudomonadati</taxon>
        <taxon>Bacteroidota</taxon>
        <taxon>Bacteroidia</taxon>
        <taxon>Bacteroidales</taxon>
        <taxon>Bacteroidaceae</taxon>
        <taxon>Bacteroidaceae incertae sedis</taxon>
        <taxon>Candidatus Caccoplasma</taxon>
    </lineage>
</organism>
<dbReference type="GO" id="GO:0019632">
    <property type="term" value="P:shikimate metabolic process"/>
    <property type="evidence" value="ECO:0007669"/>
    <property type="project" value="TreeGrafter"/>
</dbReference>
<evidence type="ECO:0000256" key="1">
    <source>
        <dbReference type="ARBA" id="ARBA00004871"/>
    </source>
</evidence>
<dbReference type="SUPFAM" id="SSF53223">
    <property type="entry name" value="Aminoacid dehydrogenase-like, N-terminal domain"/>
    <property type="match status" value="1"/>
</dbReference>